<proteinExistence type="predicted"/>
<dbReference type="EMBL" id="LZPO01008835">
    <property type="protein sequence ID" value="OBS81874.1"/>
    <property type="molecule type" value="Genomic_DNA"/>
</dbReference>
<evidence type="ECO:0000313" key="3">
    <source>
        <dbReference type="Proteomes" id="UP000092124"/>
    </source>
</evidence>
<gene>
    <name evidence="2" type="ORF">A6R68_24136</name>
</gene>
<feature type="non-terminal residue" evidence="2">
    <location>
        <position position="155"/>
    </location>
</feature>
<keyword evidence="3" id="KW-1185">Reference proteome</keyword>
<protein>
    <submittedName>
        <fullName evidence="2">Uncharacterized protein</fullName>
    </submittedName>
</protein>
<feature type="compositionally biased region" description="Basic and acidic residues" evidence="1">
    <location>
        <begin position="75"/>
        <end position="100"/>
    </location>
</feature>
<evidence type="ECO:0000313" key="2">
    <source>
        <dbReference type="EMBL" id="OBS81874.1"/>
    </source>
</evidence>
<comment type="caution">
    <text evidence="2">The sequence shown here is derived from an EMBL/GenBank/DDBJ whole genome shotgun (WGS) entry which is preliminary data.</text>
</comment>
<feature type="region of interest" description="Disordered" evidence="1">
    <location>
        <begin position="1"/>
        <end position="46"/>
    </location>
</feature>
<feature type="region of interest" description="Disordered" evidence="1">
    <location>
        <begin position="64"/>
        <end position="106"/>
    </location>
</feature>
<evidence type="ECO:0000256" key="1">
    <source>
        <dbReference type="SAM" id="MobiDB-lite"/>
    </source>
</evidence>
<dbReference type="AlphaFoldDB" id="A0A1A6HUH2"/>
<reference evidence="2 3" key="1">
    <citation type="submission" date="2016-06" db="EMBL/GenBank/DDBJ databases">
        <title>The Draft Genome Sequence and Annotation of the Desert Woodrat Neotoma lepida.</title>
        <authorList>
            <person name="Campbell M."/>
            <person name="Oakeson K.F."/>
            <person name="Yandell M."/>
            <person name="Halpert J.R."/>
            <person name="Dearing D."/>
        </authorList>
    </citation>
    <scope>NUCLEOTIDE SEQUENCE [LARGE SCALE GENOMIC DNA]</scope>
    <source>
        <strain evidence="2">417</strain>
        <tissue evidence="2">Liver</tissue>
    </source>
</reference>
<name>A0A1A6HUH2_NEOLE</name>
<dbReference type="Proteomes" id="UP000092124">
    <property type="component" value="Unassembled WGS sequence"/>
</dbReference>
<feature type="compositionally biased region" description="Basic residues" evidence="1">
    <location>
        <begin position="64"/>
        <end position="74"/>
    </location>
</feature>
<organism evidence="2 3">
    <name type="scientific">Neotoma lepida</name>
    <name type="common">Desert woodrat</name>
    <dbReference type="NCBI Taxonomy" id="56216"/>
    <lineage>
        <taxon>Eukaryota</taxon>
        <taxon>Metazoa</taxon>
        <taxon>Chordata</taxon>
        <taxon>Craniata</taxon>
        <taxon>Vertebrata</taxon>
        <taxon>Euteleostomi</taxon>
        <taxon>Mammalia</taxon>
        <taxon>Eutheria</taxon>
        <taxon>Euarchontoglires</taxon>
        <taxon>Glires</taxon>
        <taxon>Rodentia</taxon>
        <taxon>Myomorpha</taxon>
        <taxon>Muroidea</taxon>
        <taxon>Cricetidae</taxon>
        <taxon>Neotominae</taxon>
        <taxon>Neotoma</taxon>
    </lineage>
</organism>
<accession>A0A1A6HUH2</accession>
<feature type="compositionally biased region" description="Acidic residues" evidence="1">
    <location>
        <begin position="22"/>
        <end position="41"/>
    </location>
</feature>
<sequence length="155" mass="17870">MLKCGSGPVLNGEKTLNSCGQDEGDYGDAEGEGSTEGEESNDGWMRRKLENSFKRKIWRRHCNQMHTTQSRRGKTQSEKHQDRKLKSPSSKRETSQDTKRISSRGRYYSRNAGMYRKCGGFPQGRSSVRWLCEELLLNDCPAGCRWIFRRTVKQL</sequence>